<evidence type="ECO:0000256" key="2">
    <source>
        <dbReference type="ARBA" id="ARBA00022574"/>
    </source>
</evidence>
<dbReference type="GO" id="GO:0036156">
    <property type="term" value="C:inner dynein arm"/>
    <property type="evidence" value="ECO:0007669"/>
    <property type="project" value="TreeGrafter"/>
</dbReference>
<evidence type="ECO:0000313" key="6">
    <source>
        <dbReference type="Proteomes" id="UP000694555"/>
    </source>
</evidence>
<protein>
    <recommendedName>
        <fullName evidence="7">WD repeat domain 63</fullName>
    </recommendedName>
</protein>
<evidence type="ECO:0008006" key="7">
    <source>
        <dbReference type="Google" id="ProtNLM"/>
    </source>
</evidence>
<dbReference type="PANTHER" id="PTHR12442:SF5">
    <property type="entry name" value="DYNEIN AXONEMAL INTERMEDIATE CHAIN 3"/>
    <property type="match status" value="1"/>
</dbReference>
<evidence type="ECO:0000256" key="4">
    <source>
        <dbReference type="SAM" id="MobiDB-lite"/>
    </source>
</evidence>
<name>A0A8C0B481_9AVES</name>
<dbReference type="GO" id="GO:0045504">
    <property type="term" value="F:dynein heavy chain binding"/>
    <property type="evidence" value="ECO:0007669"/>
    <property type="project" value="TreeGrafter"/>
</dbReference>
<keyword evidence="2" id="KW-0853">WD repeat</keyword>
<keyword evidence="3" id="KW-0677">Repeat</keyword>
<organism evidence="5 6">
    <name type="scientific">Buteo japonicus</name>
    <dbReference type="NCBI Taxonomy" id="224669"/>
    <lineage>
        <taxon>Eukaryota</taxon>
        <taxon>Metazoa</taxon>
        <taxon>Chordata</taxon>
        <taxon>Craniata</taxon>
        <taxon>Vertebrata</taxon>
        <taxon>Euteleostomi</taxon>
        <taxon>Archelosauria</taxon>
        <taxon>Archosauria</taxon>
        <taxon>Dinosauria</taxon>
        <taxon>Saurischia</taxon>
        <taxon>Theropoda</taxon>
        <taxon>Coelurosauria</taxon>
        <taxon>Aves</taxon>
        <taxon>Neognathae</taxon>
        <taxon>Neoaves</taxon>
        <taxon>Telluraves</taxon>
        <taxon>Accipitrimorphae</taxon>
        <taxon>Accipitriformes</taxon>
        <taxon>Accipitridae</taxon>
        <taxon>Accipitrinae</taxon>
        <taxon>Buteo</taxon>
    </lineage>
</organism>
<dbReference type="GO" id="GO:0060294">
    <property type="term" value="P:cilium movement involved in cell motility"/>
    <property type="evidence" value="ECO:0007669"/>
    <property type="project" value="TreeGrafter"/>
</dbReference>
<keyword evidence="1" id="KW-0963">Cytoplasm</keyword>
<dbReference type="Ensembl" id="ENSBJAT00000011904.1">
    <property type="protein sequence ID" value="ENSBJAP00000011575.1"/>
    <property type="gene ID" value="ENSBJAG00000007841.1"/>
</dbReference>
<sequence>MFKQHSEFVYQAILLSFIGHPEIFPLVFTTKTQEIFNCRVDEDVTEENCFKLIKKEDIIQDLKTRATISDFHPIKKVVLEYPGEELLVVFDAKFQYGQNFYFVASEEAKENLLKPPETAEEKEGEKEEGNREETLEIHPYKPPVHKPWVSLGSEKEVEEESVKDTVTKIKYMISRVRKKFGAPITFTDKNASYVKDSYFECTSYQDKTFSIKILEKDVGIQIVPKVREASTQTKWTYPKNAATQYFPRQLSNEEKEESLSSEKLKEFFTSIALQQNEIMNAFFDDWKALAEDENSSGGKPDVYLKAYQSFTDLQYLKNRTISCVCWHPTIYGNAIKILI</sequence>
<dbReference type="AlphaFoldDB" id="A0A8C0B481"/>
<dbReference type="InterPro" id="IPR050687">
    <property type="entry name" value="Dynein_IC"/>
</dbReference>
<evidence type="ECO:0000313" key="5">
    <source>
        <dbReference type="Ensembl" id="ENSBJAP00000011575.1"/>
    </source>
</evidence>
<evidence type="ECO:0000256" key="3">
    <source>
        <dbReference type="ARBA" id="ARBA00022737"/>
    </source>
</evidence>
<proteinExistence type="predicted"/>
<feature type="region of interest" description="Disordered" evidence="4">
    <location>
        <begin position="112"/>
        <end position="134"/>
    </location>
</feature>
<reference evidence="5" key="2">
    <citation type="submission" date="2025-09" db="UniProtKB">
        <authorList>
            <consortium name="Ensembl"/>
        </authorList>
    </citation>
    <scope>IDENTIFICATION</scope>
</reference>
<dbReference type="GO" id="GO:0045503">
    <property type="term" value="F:dynein light chain binding"/>
    <property type="evidence" value="ECO:0007669"/>
    <property type="project" value="TreeGrafter"/>
</dbReference>
<reference evidence="5" key="1">
    <citation type="submission" date="2025-08" db="UniProtKB">
        <authorList>
            <consortium name="Ensembl"/>
        </authorList>
    </citation>
    <scope>IDENTIFICATION</scope>
</reference>
<keyword evidence="6" id="KW-1185">Reference proteome</keyword>
<dbReference type="GO" id="GO:0036159">
    <property type="term" value="P:inner dynein arm assembly"/>
    <property type="evidence" value="ECO:0007669"/>
    <property type="project" value="TreeGrafter"/>
</dbReference>
<accession>A0A8C0B481</accession>
<dbReference type="Proteomes" id="UP000694555">
    <property type="component" value="Unplaced"/>
</dbReference>
<dbReference type="PANTHER" id="PTHR12442">
    <property type="entry name" value="DYNEIN INTERMEDIATE CHAIN"/>
    <property type="match status" value="1"/>
</dbReference>
<evidence type="ECO:0000256" key="1">
    <source>
        <dbReference type="ARBA" id="ARBA00022490"/>
    </source>
</evidence>